<sequence>MADPSVLRAELLRRLKEGESCRLVLGPCPAELLADEELMLKCLEFNAYVVEYLPAELLEKREIWLRAAKQNFNVLRRCPALLLDDKEFALQLVEVEPMSLKFLKGNDKEVVLHALEGSGLALEFADDSLRADRDVVRKAVQKDGLAHAFASEDLRRDEELALAALKSSTAVIRILPESLSRSMSFLLQAANAGGSSILRFLPEYAADKVFVQHVLKFDCTALAHCPQLMHDPNLQLAALEAGGAQGAAALELAPKELREDRSFLLRAARISPQALRLAPEELQRDRSFVLEAVRARGAALQFAPFEHRNDPQLVMEAVKQDLGALAFADTSLRNNGRFKEEIALLQQAIHVT</sequence>
<dbReference type="EMBL" id="CAUJNA010003328">
    <property type="protein sequence ID" value="CAJ1399269.1"/>
    <property type="molecule type" value="Genomic_DNA"/>
</dbReference>
<evidence type="ECO:0000259" key="1">
    <source>
        <dbReference type="Pfam" id="PF13475"/>
    </source>
</evidence>
<dbReference type="Proteomes" id="UP001178507">
    <property type="component" value="Unassembled WGS sequence"/>
</dbReference>
<evidence type="ECO:0000313" key="2">
    <source>
        <dbReference type="EMBL" id="CAJ1399269.1"/>
    </source>
</evidence>
<protein>
    <recommendedName>
        <fullName evidence="1">DUF4116 domain-containing protein</fullName>
    </recommendedName>
</protein>
<organism evidence="2 3">
    <name type="scientific">Effrenium voratum</name>
    <dbReference type="NCBI Taxonomy" id="2562239"/>
    <lineage>
        <taxon>Eukaryota</taxon>
        <taxon>Sar</taxon>
        <taxon>Alveolata</taxon>
        <taxon>Dinophyceae</taxon>
        <taxon>Suessiales</taxon>
        <taxon>Symbiodiniaceae</taxon>
        <taxon>Effrenium</taxon>
    </lineage>
</organism>
<accession>A0AA36J542</accession>
<feature type="domain" description="DUF4116" evidence="1">
    <location>
        <begin position="249"/>
        <end position="283"/>
    </location>
</feature>
<gene>
    <name evidence="2" type="ORF">EVOR1521_LOCUS22833</name>
</gene>
<feature type="domain" description="DUF4116" evidence="1">
    <location>
        <begin position="35"/>
        <end position="79"/>
    </location>
</feature>
<proteinExistence type="predicted"/>
<feature type="domain" description="DUF4116" evidence="1">
    <location>
        <begin position="285"/>
        <end position="333"/>
    </location>
</feature>
<reference evidence="2" key="1">
    <citation type="submission" date="2023-08" db="EMBL/GenBank/DDBJ databases">
        <authorList>
            <person name="Chen Y."/>
            <person name="Shah S."/>
            <person name="Dougan E. K."/>
            <person name="Thang M."/>
            <person name="Chan C."/>
        </authorList>
    </citation>
    <scope>NUCLEOTIDE SEQUENCE</scope>
</reference>
<dbReference type="InterPro" id="IPR025197">
    <property type="entry name" value="DUF4116"/>
</dbReference>
<feature type="domain" description="DUF4116" evidence="1">
    <location>
        <begin position="107"/>
        <end position="155"/>
    </location>
</feature>
<dbReference type="AlphaFoldDB" id="A0AA36J542"/>
<comment type="caution">
    <text evidence="2">The sequence shown here is derived from an EMBL/GenBank/DDBJ whole genome shotgun (WGS) entry which is preliminary data.</text>
</comment>
<name>A0AA36J542_9DINO</name>
<keyword evidence="3" id="KW-1185">Reference proteome</keyword>
<evidence type="ECO:0000313" key="3">
    <source>
        <dbReference type="Proteomes" id="UP001178507"/>
    </source>
</evidence>
<dbReference type="Pfam" id="PF13475">
    <property type="entry name" value="DUF4116"/>
    <property type="match status" value="4"/>
</dbReference>